<sequence>MHDPELLKLRLLRLDEKIVELLAERLAAARWLLEAESSGEHRESLDPSTISVLLAERAREHGLDPLILRSVYDALLSPIGGGHLDDGAPPQPPPVEDEAVPQAGAATLPPVQGTPCAPAERPLTDLLPSAHEANRDSRDGPDSLMDRMNFL</sequence>
<feature type="compositionally biased region" description="Basic and acidic residues" evidence="1">
    <location>
        <begin position="132"/>
        <end position="145"/>
    </location>
</feature>
<reference evidence="2" key="1">
    <citation type="submission" date="2022-06" db="EMBL/GenBank/DDBJ databases">
        <title>Isolation and Genomics of Futiania mangrovii gen. nov., sp. nov., a Rare and Metabolically-versatile member in the Class Alphaproteobacteria.</title>
        <authorList>
            <person name="Liu L."/>
            <person name="Huang W.-C."/>
            <person name="Pan J."/>
            <person name="Li J."/>
            <person name="Huang Y."/>
            <person name="Du H."/>
            <person name="Liu Y."/>
            <person name="Li M."/>
        </authorList>
    </citation>
    <scope>NUCLEOTIDE SEQUENCE</scope>
    <source>
        <strain evidence="2">FT118</strain>
    </source>
</reference>
<keyword evidence="3" id="KW-1185">Reference proteome</keyword>
<gene>
    <name evidence="2" type="ORF">NJQ99_02250</name>
</gene>
<comment type="caution">
    <text evidence="2">The sequence shown here is derived from an EMBL/GenBank/DDBJ whole genome shotgun (WGS) entry which is preliminary data.</text>
</comment>
<organism evidence="2 3">
    <name type="scientific">Futiania mangrovi</name>
    <dbReference type="NCBI Taxonomy" id="2959716"/>
    <lineage>
        <taxon>Bacteria</taxon>
        <taxon>Pseudomonadati</taxon>
        <taxon>Pseudomonadota</taxon>
        <taxon>Alphaproteobacteria</taxon>
        <taxon>Futianiales</taxon>
        <taxon>Futianiaceae</taxon>
        <taxon>Futiania</taxon>
    </lineage>
</organism>
<dbReference type="EMBL" id="JAMZFT010000001">
    <property type="protein sequence ID" value="MCP1335220.1"/>
    <property type="molecule type" value="Genomic_DNA"/>
</dbReference>
<accession>A0A9J6P7U6</accession>
<evidence type="ECO:0000313" key="2">
    <source>
        <dbReference type="EMBL" id="MCP1335220.1"/>
    </source>
</evidence>
<dbReference type="AlphaFoldDB" id="A0A9J6P7U6"/>
<feature type="region of interest" description="Disordered" evidence="1">
    <location>
        <begin position="80"/>
        <end position="151"/>
    </location>
</feature>
<evidence type="ECO:0000256" key="1">
    <source>
        <dbReference type="SAM" id="MobiDB-lite"/>
    </source>
</evidence>
<dbReference type="Proteomes" id="UP001055804">
    <property type="component" value="Unassembled WGS sequence"/>
</dbReference>
<proteinExistence type="predicted"/>
<evidence type="ECO:0000313" key="3">
    <source>
        <dbReference type="Proteomes" id="UP001055804"/>
    </source>
</evidence>
<dbReference type="RefSeq" id="WP_269331171.1">
    <property type="nucleotide sequence ID" value="NZ_JAMZFT010000001.1"/>
</dbReference>
<protein>
    <submittedName>
        <fullName evidence="2">Chorismate mutase</fullName>
    </submittedName>
</protein>
<name>A0A9J6P7U6_9PROT</name>